<reference evidence="3" key="1">
    <citation type="submission" date="2014-04" db="EMBL/GenBank/DDBJ databases">
        <title>Evolutionary Origins and Diversification of the Mycorrhizal Mutualists.</title>
        <authorList>
            <consortium name="DOE Joint Genome Institute"/>
            <consortium name="Mycorrhizal Genomics Consortium"/>
            <person name="Kohler A."/>
            <person name="Kuo A."/>
            <person name="Nagy L.G."/>
            <person name="Floudas D."/>
            <person name="Copeland A."/>
            <person name="Barry K.W."/>
            <person name="Cichocki N."/>
            <person name="Veneault-Fourrey C."/>
            <person name="LaButti K."/>
            <person name="Lindquist E.A."/>
            <person name="Lipzen A."/>
            <person name="Lundell T."/>
            <person name="Morin E."/>
            <person name="Murat C."/>
            <person name="Riley R."/>
            <person name="Ohm R."/>
            <person name="Sun H."/>
            <person name="Tunlid A."/>
            <person name="Henrissat B."/>
            <person name="Grigoriev I.V."/>
            <person name="Hibbett D.S."/>
            <person name="Martin F."/>
        </authorList>
    </citation>
    <scope>NUCLEOTIDE SEQUENCE [LARGE SCALE GENOMIC DNA]</scope>
    <source>
        <strain evidence="3">FD-334 SS-4</strain>
    </source>
</reference>
<dbReference type="STRING" id="945553.A0A0D2P6J0"/>
<evidence type="ECO:0008006" key="4">
    <source>
        <dbReference type="Google" id="ProtNLM"/>
    </source>
</evidence>
<dbReference type="InterPro" id="IPR051606">
    <property type="entry name" value="Polyketide_Oxido-like"/>
</dbReference>
<protein>
    <recommendedName>
        <fullName evidence="4">NAD(P)-binding domain-containing protein</fullName>
    </recommendedName>
</protein>
<dbReference type="OMA" id="RVLAHCM"/>
<comment type="similarity">
    <text evidence="1">Belongs to the avfA family.</text>
</comment>
<dbReference type="InterPro" id="IPR036291">
    <property type="entry name" value="NAD(P)-bd_dom_sf"/>
</dbReference>
<name>A0A0D2P6J0_HYPSF</name>
<evidence type="ECO:0000256" key="1">
    <source>
        <dbReference type="ARBA" id="ARBA00038376"/>
    </source>
</evidence>
<dbReference type="PANTHER" id="PTHR43355">
    <property type="entry name" value="FLAVIN REDUCTASE (NADPH)"/>
    <property type="match status" value="1"/>
</dbReference>
<sequence length="276" mass="30091">MASNILAIGASRNIGYFASLRFLDAGSRVTFLLRSPASFDDDAEIQKYVKTGKAQLVKGDALVAEDVSKAWAKATEEAPVDFILYTVGFTGTKKFSLTKGFTMNIIDISTRCLQNVLCTMPQHAGVPLPKIIVLSTTGASRKARQKTPLMHRPLYGYLIQQQMADKLGMERVIAHCAGWTWTDEEPLAEIMGEGWKQRKGLPAPGTLTEAVVLRASLLTDGECTAEGKSGSALPYHAVEGLDGGATISRKDVGHFIFEAVTKQWKKYANKQISVSY</sequence>
<gene>
    <name evidence="2" type="ORF">HYPSUDRAFT_65732</name>
</gene>
<dbReference type="EMBL" id="KN817538">
    <property type="protein sequence ID" value="KJA24246.1"/>
    <property type="molecule type" value="Genomic_DNA"/>
</dbReference>
<dbReference type="Proteomes" id="UP000054270">
    <property type="component" value="Unassembled WGS sequence"/>
</dbReference>
<dbReference type="AlphaFoldDB" id="A0A0D2P6J0"/>
<organism evidence="2 3">
    <name type="scientific">Hypholoma sublateritium (strain FD-334 SS-4)</name>
    <dbReference type="NCBI Taxonomy" id="945553"/>
    <lineage>
        <taxon>Eukaryota</taxon>
        <taxon>Fungi</taxon>
        <taxon>Dikarya</taxon>
        <taxon>Basidiomycota</taxon>
        <taxon>Agaricomycotina</taxon>
        <taxon>Agaricomycetes</taxon>
        <taxon>Agaricomycetidae</taxon>
        <taxon>Agaricales</taxon>
        <taxon>Agaricineae</taxon>
        <taxon>Strophariaceae</taxon>
        <taxon>Hypholoma</taxon>
    </lineage>
</organism>
<dbReference type="PANTHER" id="PTHR43355:SF2">
    <property type="entry name" value="FLAVIN REDUCTASE (NADPH)"/>
    <property type="match status" value="1"/>
</dbReference>
<dbReference type="GO" id="GO:0042602">
    <property type="term" value="F:riboflavin reductase (NADPH) activity"/>
    <property type="evidence" value="ECO:0007669"/>
    <property type="project" value="TreeGrafter"/>
</dbReference>
<proteinExistence type="inferred from homology"/>
<evidence type="ECO:0000313" key="2">
    <source>
        <dbReference type="EMBL" id="KJA24246.1"/>
    </source>
</evidence>
<dbReference type="SUPFAM" id="SSF51735">
    <property type="entry name" value="NAD(P)-binding Rossmann-fold domains"/>
    <property type="match status" value="1"/>
</dbReference>
<dbReference type="Gene3D" id="3.40.50.720">
    <property type="entry name" value="NAD(P)-binding Rossmann-like Domain"/>
    <property type="match status" value="1"/>
</dbReference>
<accession>A0A0D2P6J0</accession>
<dbReference type="GO" id="GO:0004074">
    <property type="term" value="F:biliverdin reductase [NAD(P)H] activity"/>
    <property type="evidence" value="ECO:0007669"/>
    <property type="project" value="TreeGrafter"/>
</dbReference>
<keyword evidence="3" id="KW-1185">Reference proteome</keyword>
<dbReference type="OrthoDB" id="63935at2759"/>
<evidence type="ECO:0000313" key="3">
    <source>
        <dbReference type="Proteomes" id="UP000054270"/>
    </source>
</evidence>